<dbReference type="NCBIfam" id="TIGR02226">
    <property type="entry name" value="two_anch"/>
    <property type="match status" value="1"/>
</dbReference>
<dbReference type="Gene3D" id="3.40.50.410">
    <property type="entry name" value="von Willebrand factor, type A domain"/>
    <property type="match status" value="1"/>
</dbReference>
<dbReference type="InterPro" id="IPR024163">
    <property type="entry name" value="Aerotolerance_reg_N"/>
</dbReference>
<evidence type="ECO:0000259" key="6">
    <source>
        <dbReference type="PROSITE" id="PS50234"/>
    </source>
</evidence>
<evidence type="ECO:0000256" key="5">
    <source>
        <dbReference type="SAM" id="Phobius"/>
    </source>
</evidence>
<keyword evidence="3 5" id="KW-1133">Transmembrane helix</keyword>
<feature type="domain" description="VWFA" evidence="6">
    <location>
        <begin position="91"/>
        <end position="288"/>
    </location>
</feature>
<feature type="transmembrane region" description="Helical" evidence="5">
    <location>
        <begin position="56"/>
        <end position="74"/>
    </location>
</feature>
<dbReference type="Pfam" id="PF07584">
    <property type="entry name" value="BatA"/>
    <property type="match status" value="1"/>
</dbReference>
<feature type="transmembrane region" description="Helical" evidence="5">
    <location>
        <begin position="308"/>
        <end position="326"/>
    </location>
</feature>
<dbReference type="PANTHER" id="PTHR22550:SF5">
    <property type="entry name" value="LEUCINE ZIPPER PROTEIN 4"/>
    <property type="match status" value="1"/>
</dbReference>
<keyword evidence="8" id="KW-1185">Reference proteome</keyword>
<sequence length="349" mass="38103">MFSFANPQYLYLLLLLPIVAVIFWAARRGRARNIARFGQPALVAGLMPDVSRYKPWIILSLRLLLLACVVVILARPRAGAKQTNTTVHGVEVMVCVDVSNSMNAAADDNMSEISRLQRSKMLMQKLIDKLQGNKVGLIVFAGQAYMQMPLTPDAQSAKMYLNEISTTMAPSQGTAIGGAIAMAESSFSKNPHTQKSIIVITDGENFEDDAVGAAKQARKAGIQVNVVGIGSTKGSPIPTAHGYMTDDQGKEVLTRLDESDAQKIAAAGRGVYVNGASNEAVDDIHQALQKLSKSDLGSYVYTLADEQFPVFAWIALVLLIAQMLVIDRKNPWLKKYNFFTKEQKHETQA</sequence>
<feature type="transmembrane region" description="Helical" evidence="5">
    <location>
        <begin position="6"/>
        <end position="26"/>
    </location>
</feature>
<dbReference type="PROSITE" id="PS50234">
    <property type="entry name" value="VWFA"/>
    <property type="match status" value="1"/>
</dbReference>
<protein>
    <submittedName>
        <fullName evidence="7">VWA domain-containing protein</fullName>
    </submittedName>
</protein>
<name>A0A6L5XCE7_9BACT</name>
<dbReference type="InterPro" id="IPR050768">
    <property type="entry name" value="UPF0353/GerABKA_families"/>
</dbReference>
<evidence type="ECO:0000313" key="8">
    <source>
        <dbReference type="Proteomes" id="UP000483362"/>
    </source>
</evidence>
<dbReference type="SUPFAM" id="SSF53300">
    <property type="entry name" value="vWA-like"/>
    <property type="match status" value="1"/>
</dbReference>
<dbReference type="EMBL" id="VULT01000013">
    <property type="protein sequence ID" value="MSS17911.1"/>
    <property type="molecule type" value="Genomic_DNA"/>
</dbReference>
<keyword evidence="1" id="KW-1003">Cell membrane</keyword>
<dbReference type="InterPro" id="IPR036465">
    <property type="entry name" value="vWFA_dom_sf"/>
</dbReference>
<dbReference type="Proteomes" id="UP000483362">
    <property type="component" value="Unassembled WGS sequence"/>
</dbReference>
<evidence type="ECO:0000313" key="7">
    <source>
        <dbReference type="EMBL" id="MSS17911.1"/>
    </source>
</evidence>
<evidence type="ECO:0000256" key="1">
    <source>
        <dbReference type="ARBA" id="ARBA00022475"/>
    </source>
</evidence>
<evidence type="ECO:0000256" key="3">
    <source>
        <dbReference type="ARBA" id="ARBA00022989"/>
    </source>
</evidence>
<dbReference type="InterPro" id="IPR011933">
    <property type="entry name" value="Double_TM_dom"/>
</dbReference>
<keyword evidence="4 5" id="KW-0472">Membrane</keyword>
<reference evidence="7 8" key="1">
    <citation type="submission" date="2019-08" db="EMBL/GenBank/DDBJ databases">
        <title>In-depth cultivation of the pig gut microbiome towards novel bacterial diversity and tailored functional studies.</title>
        <authorList>
            <person name="Wylensek D."/>
            <person name="Hitch T.C.A."/>
            <person name="Clavel T."/>
        </authorList>
    </citation>
    <scope>NUCLEOTIDE SEQUENCE [LARGE SCALE GENOMIC DNA]</scope>
    <source>
        <strain evidence="7 8">Oil-RF-744-WCA-WT-10</strain>
    </source>
</reference>
<organism evidence="7 8">
    <name type="scientific">Sodaliphilus pleomorphus</name>
    <dbReference type="NCBI Taxonomy" id="2606626"/>
    <lineage>
        <taxon>Bacteria</taxon>
        <taxon>Pseudomonadati</taxon>
        <taxon>Bacteroidota</taxon>
        <taxon>Bacteroidia</taxon>
        <taxon>Bacteroidales</taxon>
        <taxon>Muribaculaceae</taxon>
        <taxon>Sodaliphilus</taxon>
    </lineage>
</organism>
<dbReference type="RefSeq" id="WP_154328874.1">
    <property type="nucleotide sequence ID" value="NZ_CP045696.1"/>
</dbReference>
<keyword evidence="2 5" id="KW-0812">Transmembrane</keyword>
<evidence type="ECO:0000256" key="4">
    <source>
        <dbReference type="ARBA" id="ARBA00023136"/>
    </source>
</evidence>
<evidence type="ECO:0000256" key="2">
    <source>
        <dbReference type="ARBA" id="ARBA00022692"/>
    </source>
</evidence>
<dbReference type="Pfam" id="PF13519">
    <property type="entry name" value="VWA_2"/>
    <property type="match status" value="1"/>
</dbReference>
<dbReference type="PANTHER" id="PTHR22550">
    <property type="entry name" value="SPORE GERMINATION PROTEIN"/>
    <property type="match status" value="1"/>
</dbReference>
<dbReference type="AlphaFoldDB" id="A0A6L5XCE7"/>
<accession>A0A6L5XCE7</accession>
<comment type="caution">
    <text evidence="7">The sequence shown here is derived from an EMBL/GenBank/DDBJ whole genome shotgun (WGS) entry which is preliminary data.</text>
</comment>
<proteinExistence type="predicted"/>
<gene>
    <name evidence="7" type="ORF">FYJ29_09110</name>
</gene>
<dbReference type="InterPro" id="IPR002035">
    <property type="entry name" value="VWF_A"/>
</dbReference>
<dbReference type="SMART" id="SM00327">
    <property type="entry name" value="VWA"/>
    <property type="match status" value="1"/>
</dbReference>